<dbReference type="Proteomes" id="UP000887013">
    <property type="component" value="Unassembled WGS sequence"/>
</dbReference>
<sequence>MKSHKLFIETHVHHPLIFSENVISVIMCSNNQSALETSPRIIAFTKANRSPKIDEKSRVRKSYRDSKSQKISVEEE</sequence>
<evidence type="ECO:0000256" key="1">
    <source>
        <dbReference type="SAM" id="MobiDB-lite"/>
    </source>
</evidence>
<evidence type="ECO:0000313" key="2">
    <source>
        <dbReference type="EMBL" id="GFS85052.1"/>
    </source>
</evidence>
<accession>A0A8X6T8V9</accession>
<dbReference type="AlphaFoldDB" id="A0A8X6T8V9"/>
<evidence type="ECO:0000313" key="3">
    <source>
        <dbReference type="Proteomes" id="UP000887013"/>
    </source>
</evidence>
<proteinExistence type="predicted"/>
<protein>
    <submittedName>
        <fullName evidence="2">Uncharacterized protein</fullName>
    </submittedName>
</protein>
<comment type="caution">
    <text evidence="2">The sequence shown here is derived from an EMBL/GenBank/DDBJ whole genome shotgun (WGS) entry which is preliminary data.</text>
</comment>
<name>A0A8X6T8V9_NEPPI</name>
<keyword evidence="3" id="KW-1185">Reference proteome</keyword>
<gene>
    <name evidence="2" type="ORF">NPIL_243981</name>
</gene>
<feature type="compositionally biased region" description="Basic and acidic residues" evidence="1">
    <location>
        <begin position="53"/>
        <end position="68"/>
    </location>
</feature>
<reference evidence="2" key="1">
    <citation type="submission" date="2020-08" db="EMBL/GenBank/DDBJ databases">
        <title>Multicomponent nature underlies the extraordinary mechanical properties of spider dragline silk.</title>
        <authorList>
            <person name="Kono N."/>
            <person name="Nakamura H."/>
            <person name="Mori M."/>
            <person name="Yoshida Y."/>
            <person name="Ohtoshi R."/>
            <person name="Malay A.D."/>
            <person name="Moran D.A.P."/>
            <person name="Tomita M."/>
            <person name="Numata K."/>
            <person name="Arakawa K."/>
        </authorList>
    </citation>
    <scope>NUCLEOTIDE SEQUENCE</scope>
</reference>
<dbReference type="EMBL" id="BMAW01003714">
    <property type="protein sequence ID" value="GFS85052.1"/>
    <property type="molecule type" value="Genomic_DNA"/>
</dbReference>
<feature type="region of interest" description="Disordered" evidence="1">
    <location>
        <begin position="53"/>
        <end position="76"/>
    </location>
</feature>
<organism evidence="2 3">
    <name type="scientific">Nephila pilipes</name>
    <name type="common">Giant wood spider</name>
    <name type="synonym">Nephila maculata</name>
    <dbReference type="NCBI Taxonomy" id="299642"/>
    <lineage>
        <taxon>Eukaryota</taxon>
        <taxon>Metazoa</taxon>
        <taxon>Ecdysozoa</taxon>
        <taxon>Arthropoda</taxon>
        <taxon>Chelicerata</taxon>
        <taxon>Arachnida</taxon>
        <taxon>Araneae</taxon>
        <taxon>Araneomorphae</taxon>
        <taxon>Entelegynae</taxon>
        <taxon>Araneoidea</taxon>
        <taxon>Nephilidae</taxon>
        <taxon>Nephila</taxon>
    </lineage>
</organism>